<dbReference type="SUPFAM" id="SSF81383">
    <property type="entry name" value="F-box domain"/>
    <property type="match status" value="1"/>
</dbReference>
<protein>
    <recommendedName>
        <fullName evidence="2">F-box domain-containing protein</fullName>
    </recommendedName>
</protein>
<dbReference type="EMBL" id="JAWWNJ010000011">
    <property type="protein sequence ID" value="KAK7044333.1"/>
    <property type="molecule type" value="Genomic_DNA"/>
</dbReference>
<name>A0AAW0CVT4_9AGAR</name>
<proteinExistence type="predicted"/>
<evidence type="ECO:0000313" key="3">
    <source>
        <dbReference type="EMBL" id="KAK7044333.1"/>
    </source>
</evidence>
<gene>
    <name evidence="3" type="ORF">R3P38DRAFT_3176594</name>
</gene>
<evidence type="ECO:0000259" key="2">
    <source>
        <dbReference type="Pfam" id="PF00646"/>
    </source>
</evidence>
<evidence type="ECO:0000256" key="1">
    <source>
        <dbReference type="SAM" id="MobiDB-lite"/>
    </source>
</evidence>
<dbReference type="InterPro" id="IPR036047">
    <property type="entry name" value="F-box-like_dom_sf"/>
</dbReference>
<dbReference type="AlphaFoldDB" id="A0AAW0CVT4"/>
<sequence length="331" mass="38398">MTDRAQLLELILSHLPIRDLLCSVPLVSKTWQATTTTPYLQRILFFEPDPSSDPSTLIQNPLLAEIFSPFFTRLEDPHAYHWPGRTASIWEMPWLKKLDAFRRAGASWRRMLVTQPPVRTSALKHVTRYRYGSTTRQATLSGLSLRMGFLFDLILPLTQDGVWFWIDWHGAGGEHGHTCDFTIHLRKSLGCVVDLRPVKRDTRFDSEERQIPVVWHDDDDEEEFLMDIAKELELKRKRKQAPLYRKATAQSQIHLDSKEKWLRETPSASTAARPYPRYESDRSHRPGLRRFALTSVLSAHLVAAAPALTWRWLLLSHSIRSRRLDDVTRSL</sequence>
<organism evidence="3 4">
    <name type="scientific">Favolaschia claudopus</name>
    <dbReference type="NCBI Taxonomy" id="2862362"/>
    <lineage>
        <taxon>Eukaryota</taxon>
        <taxon>Fungi</taxon>
        <taxon>Dikarya</taxon>
        <taxon>Basidiomycota</taxon>
        <taxon>Agaricomycotina</taxon>
        <taxon>Agaricomycetes</taxon>
        <taxon>Agaricomycetidae</taxon>
        <taxon>Agaricales</taxon>
        <taxon>Marasmiineae</taxon>
        <taxon>Mycenaceae</taxon>
        <taxon>Favolaschia</taxon>
    </lineage>
</organism>
<accession>A0AAW0CVT4</accession>
<evidence type="ECO:0000313" key="4">
    <source>
        <dbReference type="Proteomes" id="UP001362999"/>
    </source>
</evidence>
<reference evidence="3 4" key="1">
    <citation type="journal article" date="2024" name="J Genomics">
        <title>Draft genome sequencing and assembly of Favolaschia claudopus CIRM-BRFM 2984 isolated from oak limbs.</title>
        <authorList>
            <person name="Navarro D."/>
            <person name="Drula E."/>
            <person name="Chaduli D."/>
            <person name="Cazenave R."/>
            <person name="Ahrendt S."/>
            <person name="Wang J."/>
            <person name="Lipzen A."/>
            <person name="Daum C."/>
            <person name="Barry K."/>
            <person name="Grigoriev I.V."/>
            <person name="Favel A."/>
            <person name="Rosso M.N."/>
            <person name="Martin F."/>
        </authorList>
    </citation>
    <scope>NUCLEOTIDE SEQUENCE [LARGE SCALE GENOMIC DNA]</scope>
    <source>
        <strain evidence="3 4">CIRM-BRFM 2984</strain>
    </source>
</reference>
<feature type="region of interest" description="Disordered" evidence="1">
    <location>
        <begin position="264"/>
        <end position="283"/>
    </location>
</feature>
<dbReference type="InterPro" id="IPR001810">
    <property type="entry name" value="F-box_dom"/>
</dbReference>
<comment type="caution">
    <text evidence="3">The sequence shown here is derived from an EMBL/GenBank/DDBJ whole genome shotgun (WGS) entry which is preliminary data.</text>
</comment>
<dbReference type="Pfam" id="PF00646">
    <property type="entry name" value="F-box"/>
    <property type="match status" value="1"/>
</dbReference>
<feature type="domain" description="F-box" evidence="2">
    <location>
        <begin position="7"/>
        <end position="38"/>
    </location>
</feature>
<dbReference type="Proteomes" id="UP001362999">
    <property type="component" value="Unassembled WGS sequence"/>
</dbReference>
<keyword evidence="4" id="KW-1185">Reference proteome</keyword>